<reference evidence="10 11" key="1">
    <citation type="submission" date="2019-05" db="EMBL/GenBank/DDBJ databases">
        <title>Thiomicrorhabdus sediminis sp. nov, a novel sulfur-oxidizing bacterium isolated from coastal sediment.</title>
        <authorList>
            <person name="Liu X."/>
        </authorList>
    </citation>
    <scope>NUCLEOTIDE SEQUENCE [LARGE SCALE GENOMIC DNA]</scope>
    <source>
        <strain evidence="10 11">G1</strain>
    </source>
</reference>
<dbReference type="PANTHER" id="PTHR18952:SF265">
    <property type="entry name" value="CARBONIC ANHYDRASE"/>
    <property type="match status" value="1"/>
</dbReference>
<dbReference type="KEGG" id="thig:FE785_07750"/>
<dbReference type="CDD" id="cd03124">
    <property type="entry name" value="alpha_CA_prokaryotic_like"/>
    <property type="match status" value="1"/>
</dbReference>
<proteinExistence type="inferred from homology"/>
<feature type="region of interest" description="Disordered" evidence="7">
    <location>
        <begin position="41"/>
        <end position="98"/>
    </location>
</feature>
<evidence type="ECO:0000256" key="7">
    <source>
        <dbReference type="SAM" id="MobiDB-lite"/>
    </source>
</evidence>
<dbReference type="InterPro" id="IPR041891">
    <property type="entry name" value="Alpha_CA_prokaryot-like"/>
</dbReference>
<evidence type="ECO:0000256" key="3">
    <source>
        <dbReference type="ARBA" id="ARBA00022723"/>
    </source>
</evidence>
<evidence type="ECO:0000259" key="9">
    <source>
        <dbReference type="PROSITE" id="PS51144"/>
    </source>
</evidence>
<evidence type="ECO:0000256" key="2">
    <source>
        <dbReference type="ARBA" id="ARBA00012925"/>
    </source>
</evidence>
<dbReference type="PANTHER" id="PTHR18952">
    <property type="entry name" value="CARBONIC ANHYDRASE"/>
    <property type="match status" value="1"/>
</dbReference>
<dbReference type="InterPro" id="IPR023561">
    <property type="entry name" value="Carbonic_anhydrase_a-class"/>
</dbReference>
<evidence type="ECO:0000256" key="8">
    <source>
        <dbReference type="SAM" id="SignalP"/>
    </source>
</evidence>
<evidence type="ECO:0000256" key="6">
    <source>
        <dbReference type="ARBA" id="ARBA00048348"/>
    </source>
</evidence>
<keyword evidence="4" id="KW-0862">Zinc</keyword>
<feature type="domain" description="Alpha-carbonic anhydrase" evidence="9">
    <location>
        <begin position="90"/>
        <end position="316"/>
    </location>
</feature>
<evidence type="ECO:0000313" key="11">
    <source>
        <dbReference type="Proteomes" id="UP000304864"/>
    </source>
</evidence>
<evidence type="ECO:0000256" key="4">
    <source>
        <dbReference type="ARBA" id="ARBA00022833"/>
    </source>
</evidence>
<name>A0A4P9K646_9GAMM</name>
<feature type="signal peptide" evidence="8">
    <location>
        <begin position="1"/>
        <end position="23"/>
    </location>
</feature>
<protein>
    <recommendedName>
        <fullName evidence="2">carbonic anhydrase</fullName>
        <ecNumber evidence="2">4.2.1.1</ecNumber>
    </recommendedName>
</protein>
<dbReference type="RefSeq" id="WP_138565208.1">
    <property type="nucleotide sequence ID" value="NZ_CP040602.1"/>
</dbReference>
<dbReference type="SMART" id="SM01057">
    <property type="entry name" value="Carb_anhydrase"/>
    <property type="match status" value="1"/>
</dbReference>
<evidence type="ECO:0000313" key="10">
    <source>
        <dbReference type="EMBL" id="QCU90534.1"/>
    </source>
</evidence>
<dbReference type="Proteomes" id="UP000304864">
    <property type="component" value="Chromosome"/>
</dbReference>
<evidence type="ECO:0000256" key="1">
    <source>
        <dbReference type="ARBA" id="ARBA00010718"/>
    </source>
</evidence>
<dbReference type="EC" id="4.2.1.1" evidence="2"/>
<organism evidence="10 11">
    <name type="scientific">Thiomicrorhabdus sediminis</name>
    <dbReference type="NCBI Taxonomy" id="2580412"/>
    <lineage>
        <taxon>Bacteria</taxon>
        <taxon>Pseudomonadati</taxon>
        <taxon>Pseudomonadota</taxon>
        <taxon>Gammaproteobacteria</taxon>
        <taxon>Thiotrichales</taxon>
        <taxon>Piscirickettsiaceae</taxon>
        <taxon>Thiomicrorhabdus</taxon>
    </lineage>
</organism>
<keyword evidence="3" id="KW-0479">Metal-binding</keyword>
<dbReference type="GO" id="GO:0004089">
    <property type="term" value="F:carbonate dehydratase activity"/>
    <property type="evidence" value="ECO:0007669"/>
    <property type="project" value="UniProtKB-EC"/>
</dbReference>
<dbReference type="PROSITE" id="PS51144">
    <property type="entry name" value="ALPHA_CA_2"/>
    <property type="match status" value="1"/>
</dbReference>
<feature type="compositionally biased region" description="Basic and acidic residues" evidence="7">
    <location>
        <begin position="49"/>
        <end position="69"/>
    </location>
</feature>
<dbReference type="Pfam" id="PF00194">
    <property type="entry name" value="Carb_anhydrase"/>
    <property type="match status" value="1"/>
</dbReference>
<comment type="catalytic activity">
    <reaction evidence="6">
        <text>hydrogencarbonate + H(+) = CO2 + H2O</text>
        <dbReference type="Rhea" id="RHEA:10748"/>
        <dbReference type="ChEBI" id="CHEBI:15377"/>
        <dbReference type="ChEBI" id="CHEBI:15378"/>
        <dbReference type="ChEBI" id="CHEBI:16526"/>
        <dbReference type="ChEBI" id="CHEBI:17544"/>
        <dbReference type="EC" id="4.2.1.1"/>
    </reaction>
</comment>
<dbReference type="SUPFAM" id="SSF51069">
    <property type="entry name" value="Carbonic anhydrase"/>
    <property type="match status" value="1"/>
</dbReference>
<dbReference type="GO" id="GO:0008270">
    <property type="term" value="F:zinc ion binding"/>
    <property type="evidence" value="ECO:0007669"/>
    <property type="project" value="InterPro"/>
</dbReference>
<keyword evidence="8" id="KW-0732">Signal</keyword>
<dbReference type="InterPro" id="IPR001148">
    <property type="entry name" value="CA_dom"/>
</dbReference>
<dbReference type="InterPro" id="IPR036398">
    <property type="entry name" value="CA_dom_sf"/>
</dbReference>
<dbReference type="AlphaFoldDB" id="A0A4P9K646"/>
<evidence type="ECO:0000256" key="5">
    <source>
        <dbReference type="ARBA" id="ARBA00023239"/>
    </source>
</evidence>
<feature type="chain" id="PRO_5020662439" description="carbonic anhydrase" evidence="8">
    <location>
        <begin position="24"/>
        <end position="331"/>
    </location>
</feature>
<comment type="similarity">
    <text evidence="1">Belongs to the alpha-carbonic anhydrase family.</text>
</comment>
<sequence>MKHLCLKTLALTVSAICATNALAVTKNEPPLVDLGAEMKAKTGGVPKVTYEDREKTTPKPPKPEEKVEAKSSATEADSEDKHAVEKKDNPHWSYRGETGPNFWGEMSSQFATCKEGKNQSPINLNDAKGVGTTNLPELSISYQDVPYRVTNNGHTLQVGYPLGSYIKVGEHRYELMQFHFHTPSEHQKEGFNYPMEVHMVHKDGQGNFAVMAVIFREGAFNETLQTVLDNQPKQIDKQQIFKNVVLNPVMFMPANTEYYNYSGSLTTPPCSEGVYWMVFKHPIEASVEQLQQMNEIMGDNHRPVQPLNARNVLKSWADNSQLQEPPMYEYY</sequence>
<dbReference type="OrthoDB" id="5327615at2"/>
<feature type="compositionally biased region" description="Basic and acidic residues" evidence="7">
    <location>
        <begin position="79"/>
        <end position="90"/>
    </location>
</feature>
<dbReference type="Gene3D" id="3.10.200.10">
    <property type="entry name" value="Alpha carbonic anhydrase"/>
    <property type="match status" value="1"/>
</dbReference>
<keyword evidence="5" id="KW-0456">Lyase</keyword>
<keyword evidence="11" id="KW-1185">Reference proteome</keyword>
<dbReference type="EMBL" id="CP040602">
    <property type="protein sequence ID" value="QCU90534.1"/>
    <property type="molecule type" value="Genomic_DNA"/>
</dbReference>
<accession>A0A4P9K646</accession>
<gene>
    <name evidence="10" type="ORF">FE785_07750</name>
</gene>